<keyword evidence="1" id="KW-0489">Methyltransferase</keyword>
<dbReference type="CDD" id="cd02440">
    <property type="entry name" value="AdoMet_MTases"/>
    <property type="match status" value="1"/>
</dbReference>
<dbReference type="PANTHER" id="PTHR43464">
    <property type="entry name" value="METHYLTRANSFERASE"/>
    <property type="match status" value="1"/>
</dbReference>
<organism evidence="5">
    <name type="scientific">marine sediment metagenome</name>
    <dbReference type="NCBI Taxonomy" id="412755"/>
    <lineage>
        <taxon>unclassified sequences</taxon>
        <taxon>metagenomes</taxon>
        <taxon>ecological metagenomes</taxon>
    </lineage>
</organism>
<sequence length="189" mass="21066">MSKAQEKWDAIYDNRQYSPTASLVLTQNQHLLPKQGIALDLACGQGGNAVLLAKSGLDVSAWDVSPVVIQQLQDFSAKNNLAINCQTRDVIASPPEPNSLDVLVVSFFLDRRLCESLLSALRPGGLLFYQTYCQQKIENKGPENTNFLLTDNELLSLFSTMKVRVYREESLLGDHQLGWRNQALLVAEK</sequence>
<protein>
    <recommendedName>
        <fullName evidence="4">Methyltransferase domain-containing protein</fullName>
    </recommendedName>
</protein>
<comment type="caution">
    <text evidence="5">The sequence shown here is derived from an EMBL/GenBank/DDBJ whole genome shotgun (WGS) entry which is preliminary data.</text>
</comment>
<reference evidence="5" key="1">
    <citation type="journal article" date="2015" name="Nature">
        <title>Complex archaea that bridge the gap between prokaryotes and eukaryotes.</title>
        <authorList>
            <person name="Spang A."/>
            <person name="Saw J.H."/>
            <person name="Jorgensen S.L."/>
            <person name="Zaremba-Niedzwiedzka K."/>
            <person name="Martijn J."/>
            <person name="Lind A.E."/>
            <person name="van Eijk R."/>
            <person name="Schleper C."/>
            <person name="Guy L."/>
            <person name="Ettema T.J."/>
        </authorList>
    </citation>
    <scope>NUCLEOTIDE SEQUENCE</scope>
</reference>
<keyword evidence="2" id="KW-0808">Transferase</keyword>
<dbReference type="SUPFAM" id="SSF53335">
    <property type="entry name" value="S-adenosyl-L-methionine-dependent methyltransferases"/>
    <property type="match status" value="1"/>
</dbReference>
<dbReference type="PANTHER" id="PTHR43464:SF19">
    <property type="entry name" value="UBIQUINONE BIOSYNTHESIS O-METHYLTRANSFERASE, MITOCHONDRIAL"/>
    <property type="match status" value="1"/>
</dbReference>
<dbReference type="AlphaFoldDB" id="A0A0F9R987"/>
<evidence type="ECO:0000256" key="2">
    <source>
        <dbReference type="ARBA" id="ARBA00022679"/>
    </source>
</evidence>
<gene>
    <name evidence="5" type="ORF">LCGC14_0678020</name>
</gene>
<proteinExistence type="predicted"/>
<evidence type="ECO:0000313" key="5">
    <source>
        <dbReference type="EMBL" id="KKN45932.1"/>
    </source>
</evidence>
<evidence type="ECO:0000256" key="1">
    <source>
        <dbReference type="ARBA" id="ARBA00022603"/>
    </source>
</evidence>
<feature type="domain" description="Methyltransferase" evidence="4">
    <location>
        <begin position="39"/>
        <end position="125"/>
    </location>
</feature>
<name>A0A0F9R987_9ZZZZ</name>
<dbReference type="InterPro" id="IPR029063">
    <property type="entry name" value="SAM-dependent_MTases_sf"/>
</dbReference>
<dbReference type="Gene3D" id="3.40.50.150">
    <property type="entry name" value="Vaccinia Virus protein VP39"/>
    <property type="match status" value="1"/>
</dbReference>
<dbReference type="Pfam" id="PF13649">
    <property type="entry name" value="Methyltransf_25"/>
    <property type="match status" value="1"/>
</dbReference>
<accession>A0A0F9R987</accession>
<evidence type="ECO:0000256" key="3">
    <source>
        <dbReference type="ARBA" id="ARBA00022691"/>
    </source>
</evidence>
<dbReference type="EMBL" id="LAZR01001358">
    <property type="protein sequence ID" value="KKN45932.1"/>
    <property type="molecule type" value="Genomic_DNA"/>
</dbReference>
<dbReference type="GO" id="GO:0032259">
    <property type="term" value="P:methylation"/>
    <property type="evidence" value="ECO:0007669"/>
    <property type="project" value="UniProtKB-KW"/>
</dbReference>
<evidence type="ECO:0000259" key="4">
    <source>
        <dbReference type="Pfam" id="PF13649"/>
    </source>
</evidence>
<dbReference type="InterPro" id="IPR041698">
    <property type="entry name" value="Methyltransf_25"/>
</dbReference>
<dbReference type="GO" id="GO:0008168">
    <property type="term" value="F:methyltransferase activity"/>
    <property type="evidence" value="ECO:0007669"/>
    <property type="project" value="UniProtKB-KW"/>
</dbReference>
<keyword evidence="3" id="KW-0949">S-adenosyl-L-methionine</keyword>